<dbReference type="GO" id="GO:0004672">
    <property type="term" value="F:protein kinase activity"/>
    <property type="evidence" value="ECO:0007669"/>
    <property type="project" value="UniProtKB-ARBA"/>
</dbReference>
<dbReference type="RefSeq" id="WP_090074298.1">
    <property type="nucleotide sequence ID" value="NZ_FOVR01000010.1"/>
</dbReference>
<dbReference type="InterPro" id="IPR008207">
    <property type="entry name" value="Sig_transdc_His_kin_Hpt_dom"/>
</dbReference>
<evidence type="ECO:0000256" key="1">
    <source>
        <dbReference type="ARBA" id="ARBA00023012"/>
    </source>
</evidence>
<keyword evidence="4" id="KW-1185">Reference proteome</keyword>
<keyword evidence="1" id="KW-0902">Two-component regulatory system</keyword>
<evidence type="ECO:0000313" key="3">
    <source>
        <dbReference type="EMBL" id="SFO66001.1"/>
    </source>
</evidence>
<dbReference type="Proteomes" id="UP000199236">
    <property type="component" value="Unassembled WGS sequence"/>
</dbReference>
<dbReference type="AlphaFoldDB" id="A0A1I5J0U9"/>
<dbReference type="Pfam" id="PF01627">
    <property type="entry name" value="Hpt"/>
    <property type="match status" value="1"/>
</dbReference>
<proteinExistence type="predicted"/>
<dbReference type="GO" id="GO:0000160">
    <property type="term" value="P:phosphorelay signal transduction system"/>
    <property type="evidence" value="ECO:0007669"/>
    <property type="project" value="UniProtKB-KW"/>
</dbReference>
<reference evidence="3 4" key="1">
    <citation type="submission" date="2016-10" db="EMBL/GenBank/DDBJ databases">
        <authorList>
            <person name="de Groot N.N."/>
        </authorList>
    </citation>
    <scope>NUCLEOTIDE SEQUENCE [LARGE SCALE GENOMIC DNA]</scope>
    <source>
        <strain evidence="3 4">CGMCC 1.9157</strain>
    </source>
</reference>
<organism evidence="3 4">
    <name type="scientific">Cohaesibacter marisflavi</name>
    <dbReference type="NCBI Taxonomy" id="655353"/>
    <lineage>
        <taxon>Bacteria</taxon>
        <taxon>Pseudomonadati</taxon>
        <taxon>Pseudomonadota</taxon>
        <taxon>Alphaproteobacteria</taxon>
        <taxon>Hyphomicrobiales</taxon>
        <taxon>Cohaesibacteraceae</taxon>
    </lineage>
</organism>
<dbReference type="STRING" id="655353.SAMN04488056_110102"/>
<dbReference type="SUPFAM" id="SSF47226">
    <property type="entry name" value="Histidine-containing phosphotransfer domain, HPT domain"/>
    <property type="match status" value="1"/>
</dbReference>
<dbReference type="InterPro" id="IPR036641">
    <property type="entry name" value="HPT_dom_sf"/>
</dbReference>
<name>A0A1I5J0U9_9HYPH</name>
<dbReference type="Gene3D" id="1.20.120.160">
    <property type="entry name" value="HPT domain"/>
    <property type="match status" value="1"/>
</dbReference>
<dbReference type="EMBL" id="FOVR01000010">
    <property type="protein sequence ID" value="SFO66001.1"/>
    <property type="molecule type" value="Genomic_DNA"/>
</dbReference>
<accession>A0A1I5J0U9</accession>
<gene>
    <name evidence="3" type="ORF">SAMN04488056_110102</name>
</gene>
<evidence type="ECO:0000313" key="4">
    <source>
        <dbReference type="Proteomes" id="UP000199236"/>
    </source>
</evidence>
<sequence length="107" mass="11487">MDTQNCGLDLDHLARQTMGDEELQKQVLSLFVSHMSETMPRLVSASEEASQIAHSIKGSARGIGAWSVASAAEAVEKACGDRSSEILVLKGAVDRTMLEIASLLEKE</sequence>
<dbReference type="OrthoDB" id="8454588at2"/>
<protein>
    <submittedName>
        <fullName evidence="3">Hpt domain-containing protein</fullName>
    </submittedName>
</protein>
<evidence type="ECO:0000259" key="2">
    <source>
        <dbReference type="Pfam" id="PF01627"/>
    </source>
</evidence>
<feature type="domain" description="HPt" evidence="2">
    <location>
        <begin position="26"/>
        <end position="94"/>
    </location>
</feature>